<dbReference type="Proteomes" id="UP000286806">
    <property type="component" value="Unassembled WGS sequence"/>
</dbReference>
<dbReference type="Gene3D" id="3.30.428.10">
    <property type="entry name" value="HIT-like"/>
    <property type="match status" value="1"/>
</dbReference>
<dbReference type="GO" id="GO:0016787">
    <property type="term" value="F:hydrolase activity"/>
    <property type="evidence" value="ECO:0007669"/>
    <property type="project" value="UniProtKB-KW"/>
</dbReference>
<keyword evidence="3" id="KW-0378">Hydrolase</keyword>
<sequence length="136" mass="15475">MENCELCTQPGGELLWRDDFCRVVLIDDVDYPGFCRVILNAHVKEMTDLTEAQQLRLLRVVLATESALRETLKPAKINLASLGNMTPHLHWHVIPRFTSDRHFPNPIWGVPQRESRPQGQLNLIAGILKSALAQRL</sequence>
<evidence type="ECO:0000313" key="3">
    <source>
        <dbReference type="EMBL" id="GBL45357.1"/>
    </source>
</evidence>
<dbReference type="PROSITE" id="PS51084">
    <property type="entry name" value="HIT_2"/>
    <property type="match status" value="1"/>
</dbReference>
<dbReference type="SUPFAM" id="SSF54197">
    <property type="entry name" value="HIT-like"/>
    <property type="match status" value="1"/>
</dbReference>
<gene>
    <name evidence="3" type="ORF">SFMTTN_1164</name>
</gene>
<dbReference type="InterPro" id="IPR036265">
    <property type="entry name" value="HIT-like_sf"/>
</dbReference>
<feature type="domain" description="HIT" evidence="2">
    <location>
        <begin position="2"/>
        <end position="103"/>
    </location>
</feature>
<dbReference type="RefSeq" id="WP_124704266.1">
    <property type="nucleotide sequence ID" value="NZ_BGOW01000010.1"/>
</dbReference>
<reference evidence="3 4" key="1">
    <citation type="journal article" date="2019" name="Front. Microbiol.">
        <title>Genomes of Neutrophilic Sulfur-Oxidizing Chemolithoautotrophs Representing 9 Proteobacterial Species From 8 Genera.</title>
        <authorList>
            <person name="Watanabe T."/>
            <person name="Kojima H."/>
            <person name="Umezawa K."/>
            <person name="Hori C."/>
            <person name="Takasuka T.E."/>
            <person name="Kato Y."/>
            <person name="Fukui M."/>
        </authorList>
    </citation>
    <scope>NUCLEOTIDE SEQUENCE [LARGE SCALE GENOMIC DNA]</scope>
    <source>
        <strain evidence="3 4">TTN</strain>
    </source>
</reference>
<dbReference type="EMBL" id="BGOW01000010">
    <property type="protein sequence ID" value="GBL45357.1"/>
    <property type="molecule type" value="Genomic_DNA"/>
</dbReference>
<dbReference type="InterPro" id="IPR011146">
    <property type="entry name" value="HIT-like"/>
</dbReference>
<evidence type="ECO:0000259" key="2">
    <source>
        <dbReference type="PROSITE" id="PS51084"/>
    </source>
</evidence>
<keyword evidence="4" id="KW-1185">Reference proteome</keyword>
<dbReference type="Pfam" id="PF01230">
    <property type="entry name" value="HIT"/>
    <property type="match status" value="1"/>
</dbReference>
<feature type="short sequence motif" description="Histidine triad motif" evidence="1">
    <location>
        <begin position="88"/>
        <end position="92"/>
    </location>
</feature>
<evidence type="ECO:0000256" key="1">
    <source>
        <dbReference type="PROSITE-ProRule" id="PRU00464"/>
    </source>
</evidence>
<proteinExistence type="predicted"/>
<evidence type="ECO:0000313" key="4">
    <source>
        <dbReference type="Proteomes" id="UP000286806"/>
    </source>
</evidence>
<organism evidence="3 4">
    <name type="scientific">Sulfuriferula multivorans</name>
    <dbReference type="NCBI Taxonomy" id="1559896"/>
    <lineage>
        <taxon>Bacteria</taxon>
        <taxon>Pseudomonadati</taxon>
        <taxon>Pseudomonadota</taxon>
        <taxon>Betaproteobacteria</taxon>
        <taxon>Nitrosomonadales</taxon>
        <taxon>Sulfuricellaceae</taxon>
        <taxon>Sulfuriferula</taxon>
    </lineage>
</organism>
<comment type="caution">
    <text evidence="3">The sequence shown here is derived from an EMBL/GenBank/DDBJ whole genome shotgun (WGS) entry which is preliminary data.</text>
</comment>
<dbReference type="AlphaFoldDB" id="A0A401JCN9"/>
<protein>
    <submittedName>
        <fullName evidence="3">Diadenosine tetraphosphate (Ap4A) hydrolase</fullName>
    </submittedName>
</protein>
<dbReference type="InterPro" id="IPR026026">
    <property type="entry name" value="HIT_Hint"/>
</dbReference>
<accession>A0A401JCN9</accession>
<dbReference type="OrthoDB" id="9799145at2"/>
<name>A0A401JCN9_9PROT</name>
<dbReference type="PIRSF" id="PIRSF000714">
    <property type="entry name" value="HIT"/>
    <property type="match status" value="1"/>
</dbReference>